<dbReference type="PROSITE" id="PS00061">
    <property type="entry name" value="ADH_SHORT"/>
    <property type="match status" value="1"/>
</dbReference>
<comment type="caution">
    <text evidence="3">The sequence shown here is derived from an EMBL/GenBank/DDBJ whole genome shotgun (WGS) entry which is preliminary data.</text>
</comment>
<dbReference type="Pfam" id="PF13561">
    <property type="entry name" value="adh_short_C2"/>
    <property type="match status" value="1"/>
</dbReference>
<dbReference type="SUPFAM" id="SSF51735">
    <property type="entry name" value="NAD(P)-binding Rossmann-fold domains"/>
    <property type="match status" value="1"/>
</dbReference>
<dbReference type="PANTHER" id="PTHR24321">
    <property type="entry name" value="DEHYDROGENASES, SHORT CHAIN"/>
    <property type="match status" value="1"/>
</dbReference>
<dbReference type="InterPro" id="IPR002347">
    <property type="entry name" value="SDR_fam"/>
</dbReference>
<dbReference type="AlphaFoldDB" id="A0A645DUX5"/>
<dbReference type="InterPro" id="IPR020904">
    <property type="entry name" value="Sc_DH/Rdtase_CS"/>
</dbReference>
<dbReference type="CDD" id="cd05233">
    <property type="entry name" value="SDR_c"/>
    <property type="match status" value="1"/>
</dbReference>
<comment type="similarity">
    <text evidence="1">Belongs to the short-chain dehydrogenases/reductases (SDR) family.</text>
</comment>
<evidence type="ECO:0000256" key="2">
    <source>
        <dbReference type="ARBA" id="ARBA00023002"/>
    </source>
</evidence>
<proteinExistence type="inferred from homology"/>
<evidence type="ECO:0000313" key="3">
    <source>
        <dbReference type="EMBL" id="MPM93187.1"/>
    </source>
</evidence>
<protein>
    <submittedName>
        <fullName evidence="3">2,5-dichloro-2,5-cyclohexadiene-1,4-diol dehydrogenase</fullName>
        <ecNumber evidence="3">1.1.1.-</ecNumber>
    </submittedName>
</protein>
<reference evidence="3" key="1">
    <citation type="submission" date="2019-08" db="EMBL/GenBank/DDBJ databases">
        <authorList>
            <person name="Kucharzyk K."/>
            <person name="Murdoch R.W."/>
            <person name="Higgins S."/>
            <person name="Loffler F."/>
        </authorList>
    </citation>
    <scope>NUCLEOTIDE SEQUENCE</scope>
</reference>
<name>A0A645DUX5_9ZZZZ</name>
<dbReference type="PANTHER" id="PTHR24321:SF8">
    <property type="entry name" value="ESTRADIOL 17-BETA-DEHYDROGENASE 8-RELATED"/>
    <property type="match status" value="1"/>
</dbReference>
<dbReference type="PRINTS" id="PR00080">
    <property type="entry name" value="SDRFAMILY"/>
</dbReference>
<gene>
    <name evidence="3" type="primary">linC_2</name>
    <name evidence="3" type="ORF">SDC9_140323</name>
</gene>
<sequence length="250" mass="27237">MKGKVALVTGGLSGIGKATVLELVRRGLNVIVLDIQDEKAQQLAEECADLSGNFIYRKCNLFESNEIEESFKFVKDNYGHLDYALNNAGFGILSKNFAEVTEEEIDKLLLINVKAYMLCMKHEINSMRDNHFGRIVNTASGSGLVASKGMALYTACKHAVVGLTKAAALDYVRENITINAIAPGTIETELVVPIKEKNPEEYAMWSASNPIGRLGLPSEIARVVAFLFEDDSEFINGTVIPVDSGFVAGK</sequence>
<evidence type="ECO:0000256" key="1">
    <source>
        <dbReference type="ARBA" id="ARBA00006484"/>
    </source>
</evidence>
<dbReference type="PRINTS" id="PR00081">
    <property type="entry name" value="GDHRDH"/>
</dbReference>
<keyword evidence="2 3" id="KW-0560">Oxidoreductase</keyword>
<dbReference type="EMBL" id="VSSQ01040025">
    <property type="protein sequence ID" value="MPM93187.1"/>
    <property type="molecule type" value="Genomic_DNA"/>
</dbReference>
<accession>A0A645DUX5</accession>
<dbReference type="Gene3D" id="3.40.50.720">
    <property type="entry name" value="NAD(P)-binding Rossmann-like Domain"/>
    <property type="match status" value="1"/>
</dbReference>
<dbReference type="FunFam" id="3.40.50.720:FF:000084">
    <property type="entry name" value="Short-chain dehydrogenase reductase"/>
    <property type="match status" value="1"/>
</dbReference>
<dbReference type="EC" id="1.1.1.-" evidence="3"/>
<organism evidence="3">
    <name type="scientific">bioreactor metagenome</name>
    <dbReference type="NCBI Taxonomy" id="1076179"/>
    <lineage>
        <taxon>unclassified sequences</taxon>
        <taxon>metagenomes</taxon>
        <taxon>ecological metagenomes</taxon>
    </lineage>
</organism>
<dbReference type="InterPro" id="IPR036291">
    <property type="entry name" value="NAD(P)-bd_dom_sf"/>
</dbReference>
<dbReference type="GO" id="GO:0016491">
    <property type="term" value="F:oxidoreductase activity"/>
    <property type="evidence" value="ECO:0007669"/>
    <property type="project" value="UniProtKB-KW"/>
</dbReference>